<proteinExistence type="predicted"/>
<dbReference type="EMBL" id="LCKX01000012">
    <property type="protein sequence ID" value="KKU07324.1"/>
    <property type="molecule type" value="Genomic_DNA"/>
</dbReference>
<organism evidence="1 2">
    <name type="scientific">Candidatus Magasanikbacteria bacterium GW2011_GWA2_45_39</name>
    <dbReference type="NCBI Taxonomy" id="1619041"/>
    <lineage>
        <taxon>Bacteria</taxon>
        <taxon>Candidatus Magasanikiibacteriota</taxon>
    </lineage>
</organism>
<sequence length="91" mass="10656">MKKFYPDYSDMTDKIQKSLDVLSEKEKEAVKNLLIKIKTGRLLGVDLKKLKGREDIYRARKGKIRIIYRTSAKGIYLLAIERRSENTYLST</sequence>
<dbReference type="Proteomes" id="UP000033999">
    <property type="component" value="Unassembled WGS sequence"/>
</dbReference>
<reference evidence="1 2" key="1">
    <citation type="journal article" date="2015" name="Nature">
        <title>rRNA introns, odd ribosomes, and small enigmatic genomes across a large radiation of phyla.</title>
        <authorList>
            <person name="Brown C.T."/>
            <person name="Hug L.A."/>
            <person name="Thomas B.C."/>
            <person name="Sharon I."/>
            <person name="Castelle C.J."/>
            <person name="Singh A."/>
            <person name="Wilkins M.J."/>
            <person name="Williams K.H."/>
            <person name="Banfield J.F."/>
        </authorList>
    </citation>
    <scope>NUCLEOTIDE SEQUENCE [LARGE SCALE GENOMIC DNA]</scope>
</reference>
<name>A0A0G1MGF3_9BACT</name>
<gene>
    <name evidence="1" type="ORF">UX10_C0012G0006</name>
</gene>
<comment type="caution">
    <text evidence="1">The sequence shown here is derived from an EMBL/GenBank/DDBJ whole genome shotgun (WGS) entry which is preliminary data.</text>
</comment>
<evidence type="ECO:0000313" key="1">
    <source>
        <dbReference type="EMBL" id="KKU07324.1"/>
    </source>
</evidence>
<accession>A0A0G1MGF3</accession>
<protein>
    <submittedName>
        <fullName evidence="1">Uncharacterized protein</fullName>
    </submittedName>
</protein>
<dbReference type="AlphaFoldDB" id="A0A0G1MGF3"/>
<dbReference type="Gene3D" id="3.30.2310.20">
    <property type="entry name" value="RelE-like"/>
    <property type="match status" value="1"/>
</dbReference>
<evidence type="ECO:0000313" key="2">
    <source>
        <dbReference type="Proteomes" id="UP000033999"/>
    </source>
</evidence>
<dbReference type="SUPFAM" id="SSF143011">
    <property type="entry name" value="RelE-like"/>
    <property type="match status" value="1"/>
</dbReference>
<dbReference type="InterPro" id="IPR035093">
    <property type="entry name" value="RelE/ParE_toxin_dom_sf"/>
</dbReference>